<gene>
    <name evidence="5" type="primary">FLNC_4</name>
    <name evidence="5" type="ORF">EYF80_038087</name>
</gene>
<dbReference type="InterPro" id="IPR017868">
    <property type="entry name" value="Filamin/ABP280_repeat-like"/>
</dbReference>
<evidence type="ECO:0000256" key="1">
    <source>
        <dbReference type="ARBA" id="ARBA00009238"/>
    </source>
</evidence>
<name>A0A4Z2GET3_9TELE</name>
<feature type="region of interest" description="Disordered" evidence="4">
    <location>
        <begin position="87"/>
        <end position="122"/>
    </location>
</feature>
<comment type="similarity">
    <text evidence="1">Belongs to the filamin family.</text>
</comment>
<proteinExistence type="inferred from homology"/>
<dbReference type="PANTHER" id="PTHR38537:SF13">
    <property type="entry name" value="JITTERBUG, ISOFORM N"/>
    <property type="match status" value="1"/>
</dbReference>
<dbReference type="AlphaFoldDB" id="A0A4Z2GET3"/>
<keyword evidence="2" id="KW-0677">Repeat</keyword>
<dbReference type="Pfam" id="PF00630">
    <property type="entry name" value="Filamin"/>
    <property type="match status" value="1"/>
</dbReference>
<comment type="caution">
    <text evidence="5">The sequence shown here is derived from an EMBL/GenBank/DDBJ whole genome shotgun (WGS) entry which is preliminary data.</text>
</comment>
<organism evidence="5 6">
    <name type="scientific">Liparis tanakae</name>
    <name type="common">Tanaka's snailfish</name>
    <dbReference type="NCBI Taxonomy" id="230148"/>
    <lineage>
        <taxon>Eukaryota</taxon>
        <taxon>Metazoa</taxon>
        <taxon>Chordata</taxon>
        <taxon>Craniata</taxon>
        <taxon>Vertebrata</taxon>
        <taxon>Euteleostomi</taxon>
        <taxon>Actinopterygii</taxon>
        <taxon>Neopterygii</taxon>
        <taxon>Teleostei</taxon>
        <taxon>Neoteleostei</taxon>
        <taxon>Acanthomorphata</taxon>
        <taxon>Eupercaria</taxon>
        <taxon>Perciformes</taxon>
        <taxon>Cottioidei</taxon>
        <taxon>Cottales</taxon>
        <taxon>Liparidae</taxon>
        <taxon>Liparis</taxon>
    </lineage>
</organism>
<dbReference type="InterPro" id="IPR014756">
    <property type="entry name" value="Ig_E-set"/>
</dbReference>
<feature type="compositionally biased region" description="Pro residues" evidence="4">
    <location>
        <begin position="103"/>
        <end position="114"/>
    </location>
</feature>
<dbReference type="OrthoDB" id="5334309at2759"/>
<dbReference type="SUPFAM" id="SSF81296">
    <property type="entry name" value="E set domains"/>
    <property type="match status" value="1"/>
</dbReference>
<dbReference type="GO" id="GO:0007399">
    <property type="term" value="P:nervous system development"/>
    <property type="evidence" value="ECO:0007669"/>
    <property type="project" value="UniProtKB-ARBA"/>
</dbReference>
<dbReference type="SMART" id="SM00557">
    <property type="entry name" value="IG_FLMN"/>
    <property type="match status" value="1"/>
</dbReference>
<protein>
    <submittedName>
        <fullName evidence="5">Filamin-C</fullName>
    </submittedName>
</protein>
<keyword evidence="6" id="KW-1185">Reference proteome</keyword>
<accession>A0A4Z2GET3</accession>
<dbReference type="Gene3D" id="2.60.40.10">
    <property type="entry name" value="Immunoglobulins"/>
    <property type="match status" value="1"/>
</dbReference>
<dbReference type="EMBL" id="SRLO01000573">
    <property type="protein sequence ID" value="TNN51675.1"/>
    <property type="molecule type" value="Genomic_DNA"/>
</dbReference>
<dbReference type="PANTHER" id="PTHR38537">
    <property type="entry name" value="JITTERBUG, ISOFORM N"/>
    <property type="match status" value="1"/>
</dbReference>
<dbReference type="GO" id="GO:0051015">
    <property type="term" value="F:actin filament binding"/>
    <property type="evidence" value="ECO:0007669"/>
    <property type="project" value="InterPro"/>
</dbReference>
<evidence type="ECO:0000256" key="3">
    <source>
        <dbReference type="PROSITE-ProRule" id="PRU00087"/>
    </source>
</evidence>
<evidence type="ECO:0000313" key="6">
    <source>
        <dbReference type="Proteomes" id="UP000314294"/>
    </source>
</evidence>
<dbReference type="InterPro" id="IPR001298">
    <property type="entry name" value="Filamin/ABP280_rpt"/>
</dbReference>
<dbReference type="InterPro" id="IPR013783">
    <property type="entry name" value="Ig-like_fold"/>
</dbReference>
<evidence type="ECO:0000256" key="2">
    <source>
        <dbReference type="ARBA" id="ARBA00022737"/>
    </source>
</evidence>
<evidence type="ECO:0000313" key="5">
    <source>
        <dbReference type="EMBL" id="TNN51675.1"/>
    </source>
</evidence>
<dbReference type="InterPro" id="IPR044801">
    <property type="entry name" value="Filamin"/>
</dbReference>
<dbReference type="FunFam" id="2.60.40.10:FF:000122">
    <property type="entry name" value="filamin-C isoform X2"/>
    <property type="match status" value="1"/>
</dbReference>
<dbReference type="GO" id="GO:0030036">
    <property type="term" value="P:actin cytoskeleton organization"/>
    <property type="evidence" value="ECO:0007669"/>
    <property type="project" value="InterPro"/>
</dbReference>
<dbReference type="PROSITE" id="PS50194">
    <property type="entry name" value="FILAMIN_REPEAT"/>
    <property type="match status" value="1"/>
</dbReference>
<sequence length="122" mass="13238">MKYQTRASGELAPDQSEPFSEVEVGGDQEFSISTREAGGQGALEVQISAPSRRPIPFKLESGSANEEHAVQYIPPEEGQYRVEVRYDGNPIPGSPFSVEGVLPPDPSKVGPRPPSTGNRWRS</sequence>
<reference evidence="5 6" key="1">
    <citation type="submission" date="2019-03" db="EMBL/GenBank/DDBJ databases">
        <title>First draft genome of Liparis tanakae, snailfish: a comprehensive survey of snailfish specific genes.</title>
        <authorList>
            <person name="Kim W."/>
            <person name="Song I."/>
            <person name="Jeong J.-H."/>
            <person name="Kim D."/>
            <person name="Kim S."/>
            <person name="Ryu S."/>
            <person name="Song J.Y."/>
            <person name="Lee S.K."/>
        </authorList>
    </citation>
    <scope>NUCLEOTIDE SEQUENCE [LARGE SCALE GENOMIC DNA]</scope>
    <source>
        <tissue evidence="5">Muscle</tissue>
    </source>
</reference>
<feature type="repeat" description="Filamin" evidence="3">
    <location>
        <begin position="1"/>
        <end position="100"/>
    </location>
</feature>
<dbReference type="Proteomes" id="UP000314294">
    <property type="component" value="Unassembled WGS sequence"/>
</dbReference>
<feature type="region of interest" description="Disordered" evidence="4">
    <location>
        <begin position="1"/>
        <end position="28"/>
    </location>
</feature>
<evidence type="ECO:0000256" key="4">
    <source>
        <dbReference type="SAM" id="MobiDB-lite"/>
    </source>
</evidence>